<accession>A0A9D3UTB7</accession>
<dbReference type="AlphaFoldDB" id="A0A9D3UTB7"/>
<dbReference type="OrthoDB" id="1435547at2759"/>
<gene>
    <name evidence="1" type="ORF">J1N35_034674</name>
</gene>
<protein>
    <submittedName>
        <fullName evidence="1">Uncharacterized protein</fullName>
    </submittedName>
</protein>
<comment type="caution">
    <text evidence="1">The sequence shown here is derived from an EMBL/GenBank/DDBJ whole genome shotgun (WGS) entry which is preliminary data.</text>
</comment>
<evidence type="ECO:0000313" key="1">
    <source>
        <dbReference type="EMBL" id="KAH1056609.1"/>
    </source>
</evidence>
<proteinExistence type="predicted"/>
<evidence type="ECO:0000313" key="2">
    <source>
        <dbReference type="Proteomes" id="UP000828251"/>
    </source>
</evidence>
<name>A0A9D3UTB7_9ROSI</name>
<reference evidence="1 2" key="1">
    <citation type="journal article" date="2021" name="Plant Biotechnol. J.">
        <title>Multi-omics assisted identification of the key and species-specific regulatory components of drought-tolerant mechanisms in Gossypium stocksii.</title>
        <authorList>
            <person name="Yu D."/>
            <person name="Ke L."/>
            <person name="Zhang D."/>
            <person name="Wu Y."/>
            <person name="Sun Y."/>
            <person name="Mei J."/>
            <person name="Sun J."/>
            <person name="Sun Y."/>
        </authorList>
    </citation>
    <scope>NUCLEOTIDE SEQUENCE [LARGE SCALE GENOMIC DNA]</scope>
    <source>
        <strain evidence="2">cv. E1</strain>
        <tissue evidence="1">Leaf</tissue>
    </source>
</reference>
<feature type="non-terminal residue" evidence="1">
    <location>
        <position position="74"/>
    </location>
</feature>
<keyword evidence="2" id="KW-1185">Reference proteome</keyword>
<dbReference type="Proteomes" id="UP000828251">
    <property type="component" value="Unassembled WGS sequence"/>
</dbReference>
<sequence>MGIVPFTIFTSPSKLSLSIATRNKMLESDRVMCQFRLVQNIPPTPQNLDELRKIELRGRTGEDWPKIHAKYANI</sequence>
<organism evidence="1 2">
    <name type="scientific">Gossypium stocksii</name>
    <dbReference type="NCBI Taxonomy" id="47602"/>
    <lineage>
        <taxon>Eukaryota</taxon>
        <taxon>Viridiplantae</taxon>
        <taxon>Streptophyta</taxon>
        <taxon>Embryophyta</taxon>
        <taxon>Tracheophyta</taxon>
        <taxon>Spermatophyta</taxon>
        <taxon>Magnoliopsida</taxon>
        <taxon>eudicotyledons</taxon>
        <taxon>Gunneridae</taxon>
        <taxon>Pentapetalae</taxon>
        <taxon>rosids</taxon>
        <taxon>malvids</taxon>
        <taxon>Malvales</taxon>
        <taxon>Malvaceae</taxon>
        <taxon>Malvoideae</taxon>
        <taxon>Gossypium</taxon>
    </lineage>
</organism>
<dbReference type="EMBL" id="JAIQCV010000010">
    <property type="protein sequence ID" value="KAH1056609.1"/>
    <property type="molecule type" value="Genomic_DNA"/>
</dbReference>